<dbReference type="Gene3D" id="3.20.20.80">
    <property type="entry name" value="Glycosidases"/>
    <property type="match status" value="1"/>
</dbReference>
<dbReference type="InterPro" id="IPR048458">
    <property type="entry name" value="MalQ_N"/>
</dbReference>
<gene>
    <name evidence="12" type="primary">malQ</name>
    <name evidence="12" type="ORF">GXW71_10475</name>
</gene>
<dbReference type="Pfam" id="PF21226">
    <property type="entry name" value="MalQ_N"/>
    <property type="match status" value="1"/>
</dbReference>
<organism evidence="12 13">
    <name type="scientific">Plastoroseomonas hellenica</name>
    <dbReference type="NCBI Taxonomy" id="2687306"/>
    <lineage>
        <taxon>Bacteria</taxon>
        <taxon>Pseudomonadati</taxon>
        <taxon>Pseudomonadota</taxon>
        <taxon>Alphaproteobacteria</taxon>
        <taxon>Acetobacterales</taxon>
        <taxon>Acetobacteraceae</taxon>
        <taxon>Plastoroseomonas</taxon>
    </lineage>
</organism>
<keyword evidence="13" id="KW-1185">Reference proteome</keyword>
<evidence type="ECO:0000259" key="11">
    <source>
        <dbReference type="Pfam" id="PF21226"/>
    </source>
</evidence>
<dbReference type="PANTHER" id="PTHR32438">
    <property type="entry name" value="4-ALPHA-GLUCANOTRANSFERASE DPE1, CHLOROPLASTIC/AMYLOPLASTIC"/>
    <property type="match status" value="1"/>
</dbReference>
<evidence type="ECO:0000313" key="13">
    <source>
        <dbReference type="Proteomes" id="UP001196870"/>
    </source>
</evidence>
<proteinExistence type="inferred from homology"/>
<comment type="similarity">
    <text evidence="2 10">Belongs to the disproportionating enzyme family.</text>
</comment>
<evidence type="ECO:0000256" key="2">
    <source>
        <dbReference type="ARBA" id="ARBA00005684"/>
    </source>
</evidence>
<dbReference type="Pfam" id="PF02446">
    <property type="entry name" value="Glyco_hydro_77"/>
    <property type="match status" value="1"/>
</dbReference>
<evidence type="ECO:0000256" key="1">
    <source>
        <dbReference type="ARBA" id="ARBA00000439"/>
    </source>
</evidence>
<dbReference type="RefSeq" id="WP_211852438.1">
    <property type="nucleotide sequence ID" value="NZ_JAAGBB010000010.1"/>
</dbReference>
<dbReference type="EMBL" id="JAAGBB010000010">
    <property type="protein sequence ID" value="MBR0664775.1"/>
    <property type="molecule type" value="Genomic_DNA"/>
</dbReference>
<evidence type="ECO:0000256" key="4">
    <source>
        <dbReference type="ARBA" id="ARBA00020295"/>
    </source>
</evidence>
<dbReference type="EC" id="2.4.1.25" evidence="3 10"/>
<dbReference type="NCBIfam" id="TIGR00217">
    <property type="entry name" value="malQ"/>
    <property type="match status" value="1"/>
</dbReference>
<comment type="catalytic activity">
    <reaction evidence="1 10">
        <text>Transfers a segment of a (1-&gt;4)-alpha-D-glucan to a new position in an acceptor, which may be glucose or a (1-&gt;4)-alpha-D-glucan.</text>
        <dbReference type="EC" id="2.4.1.25"/>
    </reaction>
</comment>
<name>A0ABS5EWV1_9PROT</name>
<reference evidence="13" key="1">
    <citation type="journal article" date="2021" name="Syst. Appl. Microbiol.">
        <title>Roseomonas hellenica sp. nov., isolated from roots of wild-growing Alkanna tinctoria.</title>
        <authorList>
            <person name="Rat A."/>
            <person name="Naranjo H.D."/>
            <person name="Lebbe L."/>
            <person name="Cnockaert M."/>
            <person name="Krigas N."/>
            <person name="Grigoriadou K."/>
            <person name="Maloupa E."/>
            <person name="Willems A."/>
        </authorList>
    </citation>
    <scope>NUCLEOTIDE SEQUENCE [LARGE SCALE GENOMIC DNA]</scope>
    <source>
        <strain evidence="13">LMG 31523</strain>
    </source>
</reference>
<dbReference type="Proteomes" id="UP001196870">
    <property type="component" value="Unassembled WGS sequence"/>
</dbReference>
<keyword evidence="7 10" id="KW-0119">Carbohydrate metabolism</keyword>
<evidence type="ECO:0000256" key="3">
    <source>
        <dbReference type="ARBA" id="ARBA00012560"/>
    </source>
</evidence>
<evidence type="ECO:0000256" key="8">
    <source>
        <dbReference type="ARBA" id="ARBA00031423"/>
    </source>
</evidence>
<keyword evidence="5 10" id="KW-0328">Glycosyltransferase</keyword>
<evidence type="ECO:0000256" key="9">
    <source>
        <dbReference type="ARBA" id="ARBA00031501"/>
    </source>
</evidence>
<comment type="caution">
    <text evidence="12">The sequence shown here is derived from an EMBL/GenBank/DDBJ whole genome shotgun (WGS) entry which is preliminary data.</text>
</comment>
<dbReference type="SUPFAM" id="SSF51445">
    <property type="entry name" value="(Trans)glycosidases"/>
    <property type="match status" value="1"/>
</dbReference>
<keyword evidence="6 10" id="KW-0808">Transferase</keyword>
<feature type="domain" description="MalQ N-terminal beta-sandwich" evidence="11">
    <location>
        <begin position="55"/>
        <end position="148"/>
    </location>
</feature>
<evidence type="ECO:0000256" key="5">
    <source>
        <dbReference type="ARBA" id="ARBA00022676"/>
    </source>
</evidence>
<evidence type="ECO:0000256" key="6">
    <source>
        <dbReference type="ARBA" id="ARBA00022679"/>
    </source>
</evidence>
<dbReference type="InterPro" id="IPR003385">
    <property type="entry name" value="Glyco_hydro_77"/>
</dbReference>
<evidence type="ECO:0000256" key="7">
    <source>
        <dbReference type="ARBA" id="ARBA00023277"/>
    </source>
</evidence>
<protein>
    <recommendedName>
        <fullName evidence="4 10">4-alpha-glucanotransferase</fullName>
        <ecNumber evidence="3 10">2.4.1.25</ecNumber>
    </recommendedName>
    <alternativeName>
        <fullName evidence="8 10">Amylomaltase</fullName>
    </alternativeName>
    <alternativeName>
        <fullName evidence="9 10">Disproportionating enzyme</fullName>
    </alternativeName>
</protein>
<evidence type="ECO:0000256" key="10">
    <source>
        <dbReference type="RuleBase" id="RU361207"/>
    </source>
</evidence>
<accession>A0ABS5EWV1</accession>
<sequence>MGIELEFRDARGAIVRASRETQRRLLAAMGVDAADEGAATAALEVLDRAEWERPLPPVVVLRSQDDPPSVELTLAAGTGEISWHVQLEDVGERSGRAEFAKLALVSQFSLGGKDVQRRRLVLEPALPCGYHTLTVMPGAATTGLIVTPGRCWLPPGLAQGRRIWGISAQLYLLRSATDWGIGDFSDLRSLVALASSHGAGVIGLNPLHAMFPDDPEHASPYSPASRLLLNVLNIDVPALSKLIGCEKARALTTSGAFQARVERCRASELVDYAEVTSLKWSALEAMFEAWRQAPDQAGTAAFETFRRERGAVLERHCLFLALREHFVGQDPAAADWRRWPEQYRDPTSPAVTEFAARHQRRLDFLAWMQWAADTQLGAAAAAAAEGGMMVGLYRDLAVGADRGGAETWVNAAAVVSGAQVGAPPDIYNPAGQDWGLPPFHPRALREEGYRSFIELVRSNMRHAGGLRIDHVMALQHLYWIPRGEKPTAGAYVRYPLDDLVGILALESQRQRCLVVGEDLGTVPDGFRERMAAANVLSYRVLFFEQDRETGAFLPPDAYPALALAVAGSHDLPTLRGWWEARDIALKERLGLYPDSGEATRQREDRDRDRTHLVKALRRAGLLPEGAEPDVPALARAAHAYLARSSSMLALAQLDDLTDEVDQVNVPSTSEEHPNWRRRLSLTLEELPTRSPFIEIAAILRAERGTAHPEEAIDHG</sequence>
<dbReference type="PANTHER" id="PTHR32438:SF5">
    <property type="entry name" value="4-ALPHA-GLUCANOTRANSFERASE DPE1, CHLOROPLASTIC_AMYLOPLASTIC"/>
    <property type="match status" value="1"/>
</dbReference>
<evidence type="ECO:0000313" key="12">
    <source>
        <dbReference type="EMBL" id="MBR0664775.1"/>
    </source>
</evidence>
<dbReference type="GO" id="GO:0004134">
    <property type="term" value="F:4-alpha-glucanotransferase activity"/>
    <property type="evidence" value="ECO:0007669"/>
    <property type="project" value="UniProtKB-EC"/>
</dbReference>
<dbReference type="InterPro" id="IPR017853">
    <property type="entry name" value="GH"/>
</dbReference>